<dbReference type="EMBL" id="GEDG01017431">
    <property type="protein sequence ID" value="JAP21675.1"/>
    <property type="molecule type" value="Transcribed_RNA"/>
</dbReference>
<dbReference type="AlphaFoldDB" id="A0A0V0HQC1"/>
<reference evidence="1" key="1">
    <citation type="submission" date="2015-12" db="EMBL/GenBank/DDBJ databases">
        <title>Gene expression during late stages of embryo sac development: a critical building block for successful pollen-pistil interactions.</title>
        <authorList>
            <person name="Liu Y."/>
            <person name="Joly V."/>
            <person name="Sabar M."/>
            <person name="Matton D.P."/>
        </authorList>
    </citation>
    <scope>NUCLEOTIDE SEQUENCE</scope>
</reference>
<protein>
    <submittedName>
        <fullName evidence="1">Putative ovule protein</fullName>
    </submittedName>
</protein>
<sequence>MTITTDNSFDALTQEKITQADVNIDNSSNTKQDKGVEKEQPMSAKEWVTMSFGQVLQGEASTSTIPGIVDCGLATSVIFKFDRGHQEDTTLTMKSLGLLIAFSTYWL</sequence>
<proteinExistence type="predicted"/>
<organism evidence="1">
    <name type="scientific">Solanum chacoense</name>
    <name type="common">Chaco potato</name>
    <dbReference type="NCBI Taxonomy" id="4108"/>
    <lineage>
        <taxon>Eukaryota</taxon>
        <taxon>Viridiplantae</taxon>
        <taxon>Streptophyta</taxon>
        <taxon>Embryophyta</taxon>
        <taxon>Tracheophyta</taxon>
        <taxon>Spermatophyta</taxon>
        <taxon>Magnoliopsida</taxon>
        <taxon>eudicotyledons</taxon>
        <taxon>Gunneridae</taxon>
        <taxon>Pentapetalae</taxon>
        <taxon>asterids</taxon>
        <taxon>lamiids</taxon>
        <taxon>Solanales</taxon>
        <taxon>Solanaceae</taxon>
        <taxon>Solanoideae</taxon>
        <taxon>Solaneae</taxon>
        <taxon>Solanum</taxon>
    </lineage>
</organism>
<evidence type="ECO:0000313" key="1">
    <source>
        <dbReference type="EMBL" id="JAP21675.1"/>
    </source>
</evidence>
<accession>A0A0V0HQC1</accession>
<name>A0A0V0HQC1_SOLCH</name>